<organism evidence="4 5">
    <name type="scientific">Moheibacter lacus</name>
    <dbReference type="NCBI Taxonomy" id="2745851"/>
    <lineage>
        <taxon>Bacteria</taxon>
        <taxon>Pseudomonadati</taxon>
        <taxon>Bacteroidota</taxon>
        <taxon>Flavobacteriia</taxon>
        <taxon>Flavobacteriales</taxon>
        <taxon>Weeksellaceae</taxon>
        <taxon>Moheibacter</taxon>
    </lineage>
</organism>
<dbReference type="InterPro" id="IPR026444">
    <property type="entry name" value="Secre_tail"/>
</dbReference>
<comment type="caution">
    <text evidence="4">The sequence shown here is derived from an EMBL/GenBank/DDBJ whole genome shotgun (WGS) entry which is preliminary data.</text>
</comment>
<dbReference type="RefSeq" id="WP_182042210.1">
    <property type="nucleotide sequence ID" value="NZ_JACDZE010000001.1"/>
</dbReference>
<gene>
    <name evidence="4" type="ORF">HU137_02400</name>
</gene>
<keyword evidence="1 2" id="KW-0732">Signal</keyword>
<evidence type="ECO:0000256" key="2">
    <source>
        <dbReference type="SAM" id="SignalP"/>
    </source>
</evidence>
<reference evidence="4 5" key="1">
    <citation type="submission" date="2020-07" db="EMBL/GenBank/DDBJ databases">
        <title>Moheibacter lacus sp. nov., a member of the family Flavobacteriaceae isolated from freshwater lake sediment.</title>
        <authorList>
            <person name="Liu Y."/>
        </authorList>
    </citation>
    <scope>NUCLEOTIDE SEQUENCE [LARGE SCALE GENOMIC DNA]</scope>
    <source>
        <strain evidence="4 5">BDHS18</strain>
    </source>
</reference>
<dbReference type="Pfam" id="PF18962">
    <property type="entry name" value="Por_Secre_tail"/>
    <property type="match status" value="1"/>
</dbReference>
<dbReference type="EMBL" id="JACDZE010000001">
    <property type="protein sequence ID" value="MBA5628618.1"/>
    <property type="molecule type" value="Genomic_DNA"/>
</dbReference>
<feature type="signal peptide" evidence="2">
    <location>
        <begin position="1"/>
        <end position="18"/>
    </location>
</feature>
<evidence type="ECO:0000313" key="4">
    <source>
        <dbReference type="EMBL" id="MBA5628618.1"/>
    </source>
</evidence>
<dbReference type="Proteomes" id="UP000552241">
    <property type="component" value="Unassembled WGS sequence"/>
</dbReference>
<keyword evidence="5" id="KW-1185">Reference proteome</keyword>
<feature type="chain" id="PRO_5033036058" evidence="2">
    <location>
        <begin position="19"/>
        <end position="316"/>
    </location>
</feature>
<protein>
    <submittedName>
        <fullName evidence="4">T9SS type A sorting domain-containing protein</fullName>
    </submittedName>
</protein>
<proteinExistence type="predicted"/>
<accession>A0A838ZH83</accession>
<dbReference type="AlphaFoldDB" id="A0A838ZH83"/>
<dbReference type="NCBIfam" id="TIGR04183">
    <property type="entry name" value="Por_Secre_tail"/>
    <property type="match status" value="1"/>
</dbReference>
<evidence type="ECO:0000256" key="1">
    <source>
        <dbReference type="ARBA" id="ARBA00022729"/>
    </source>
</evidence>
<sequence length="316" mass="33366">MKKLSILLTGLMFTTSFAQEFVSQATVVPVVNANNGTSEVLLEQVAFGTSGIISDTGASGEIVASADDIDLTYDATKITKISAFGFDNAMTISTQGTGVSFYIIADEDWYPEGSDPRETNLYAFEMTIGDAGFDFIDNGDTSYQFDLDLNVLGEDVVLPAGKYWISVVANTTIADITAANRWNWYQNLSANGVGGHLTDPLDLFGAGATTWTDIASLTGWTESDLSMIVEGEETTMGVSDVNAASVTVYPNPATNFVKATVKNGEVSAMTVMNMNGQVVASAKAASVNVSALPAGVYVVKVQDAKGNVTTSKVVKK</sequence>
<name>A0A838ZH83_9FLAO</name>
<evidence type="ECO:0000313" key="5">
    <source>
        <dbReference type="Proteomes" id="UP000552241"/>
    </source>
</evidence>
<evidence type="ECO:0000259" key="3">
    <source>
        <dbReference type="Pfam" id="PF18962"/>
    </source>
</evidence>
<feature type="domain" description="Secretion system C-terminal sorting" evidence="3">
    <location>
        <begin position="248"/>
        <end position="314"/>
    </location>
</feature>